<dbReference type="OrthoDB" id="36027at2157"/>
<accession>A0A6A9QI70</accession>
<protein>
    <submittedName>
        <fullName evidence="1">Uncharacterized protein</fullName>
    </submittedName>
</protein>
<dbReference type="Proteomes" id="UP000470772">
    <property type="component" value="Unassembled WGS sequence"/>
</dbReference>
<sequence>MISLEDSIRSKVDYRIVEVSKSSPSTDVKAIVLTNVPPSEEIVKDVSSSVKVNKVYNFMSVIKVEGKAKDVASLAQKEYVKYIMLEEIVISSLAEY</sequence>
<proteinExistence type="predicted"/>
<evidence type="ECO:0000313" key="1">
    <source>
        <dbReference type="EMBL" id="MUN28374.1"/>
    </source>
</evidence>
<dbReference type="RefSeq" id="WP_054838157.1">
    <property type="nucleotide sequence ID" value="NZ_BBBY01000005.1"/>
</dbReference>
<organism evidence="1 2">
    <name type="scientific">Sulfuracidifex metallicus DSM 6482 = JCM 9184</name>
    <dbReference type="NCBI Taxonomy" id="523847"/>
    <lineage>
        <taxon>Archaea</taxon>
        <taxon>Thermoproteota</taxon>
        <taxon>Thermoprotei</taxon>
        <taxon>Sulfolobales</taxon>
        <taxon>Sulfolobaceae</taxon>
        <taxon>Sulfuracidifex</taxon>
    </lineage>
</organism>
<comment type="caution">
    <text evidence="1">The sequence shown here is derived from an EMBL/GenBank/DDBJ whole genome shotgun (WGS) entry which is preliminary data.</text>
</comment>
<evidence type="ECO:0000313" key="2">
    <source>
        <dbReference type="Proteomes" id="UP000470772"/>
    </source>
</evidence>
<gene>
    <name evidence="1" type="ORF">GC250_02580</name>
</gene>
<name>A0A6A9QI70_SULME</name>
<reference evidence="1 2" key="1">
    <citation type="submission" date="2019-10" db="EMBL/GenBank/DDBJ databases">
        <title>Sequencing and Assembly of Multiple Reported Metal-Biooxidizing Members of the Extremely Thermoacidophilic Archaeal Family Sulfolobaceae.</title>
        <authorList>
            <person name="Counts J.A."/>
            <person name="Kelly R.M."/>
        </authorList>
    </citation>
    <scope>NUCLEOTIDE SEQUENCE [LARGE SCALE GENOMIC DNA]</scope>
    <source>
        <strain evidence="1 2">DSM 6482</strain>
    </source>
</reference>
<dbReference type="EMBL" id="WGGD01000005">
    <property type="protein sequence ID" value="MUN28374.1"/>
    <property type="molecule type" value="Genomic_DNA"/>
</dbReference>
<keyword evidence="2" id="KW-1185">Reference proteome</keyword>
<dbReference type="AlphaFoldDB" id="A0A6A9QI70"/>